<accession>A0AAD5SBB9</accession>
<name>A0AAD5SBB9_9FUNG</name>
<dbReference type="AlphaFoldDB" id="A0AAD5SBB9"/>
<protein>
    <submittedName>
        <fullName evidence="1">Uncharacterized protein</fullName>
    </submittedName>
</protein>
<dbReference type="EMBL" id="JADGJD010000604">
    <property type="protein sequence ID" value="KAJ3049721.1"/>
    <property type="molecule type" value="Genomic_DNA"/>
</dbReference>
<reference evidence="1" key="1">
    <citation type="submission" date="2020-05" db="EMBL/GenBank/DDBJ databases">
        <title>Phylogenomic resolution of chytrid fungi.</title>
        <authorList>
            <person name="Stajich J.E."/>
            <person name="Amses K."/>
            <person name="Simmons R."/>
            <person name="Seto K."/>
            <person name="Myers J."/>
            <person name="Bonds A."/>
            <person name="Quandt C.A."/>
            <person name="Barry K."/>
            <person name="Liu P."/>
            <person name="Grigoriev I."/>
            <person name="Longcore J.E."/>
            <person name="James T.Y."/>
        </authorList>
    </citation>
    <scope>NUCLEOTIDE SEQUENCE</scope>
    <source>
        <strain evidence="1">JEL0318</strain>
    </source>
</reference>
<proteinExistence type="predicted"/>
<keyword evidence="2" id="KW-1185">Reference proteome</keyword>
<sequence length="150" mass="17063">MSSSIETAARTHLTKTLIPFYLSMSSQKSSPETHAHTFALQNFSPSLSFIYFWGHTDSTSAEWEQTHVKCVQGCPEGETRSEELEQVKVVWQAEDESAILVRNYFSYWFGEERVTCWATVFYVRDEGAEGGVRVVSYQETKDPKLTSMGV</sequence>
<evidence type="ECO:0000313" key="1">
    <source>
        <dbReference type="EMBL" id="KAJ3049721.1"/>
    </source>
</evidence>
<comment type="caution">
    <text evidence="1">The sequence shown here is derived from an EMBL/GenBank/DDBJ whole genome shotgun (WGS) entry which is preliminary data.</text>
</comment>
<evidence type="ECO:0000313" key="2">
    <source>
        <dbReference type="Proteomes" id="UP001212841"/>
    </source>
</evidence>
<dbReference type="Proteomes" id="UP001212841">
    <property type="component" value="Unassembled WGS sequence"/>
</dbReference>
<gene>
    <name evidence="1" type="ORF">HK097_009313</name>
</gene>
<organism evidence="1 2">
    <name type="scientific">Rhizophlyctis rosea</name>
    <dbReference type="NCBI Taxonomy" id="64517"/>
    <lineage>
        <taxon>Eukaryota</taxon>
        <taxon>Fungi</taxon>
        <taxon>Fungi incertae sedis</taxon>
        <taxon>Chytridiomycota</taxon>
        <taxon>Chytridiomycota incertae sedis</taxon>
        <taxon>Chytridiomycetes</taxon>
        <taxon>Rhizophlyctidales</taxon>
        <taxon>Rhizophlyctidaceae</taxon>
        <taxon>Rhizophlyctis</taxon>
    </lineage>
</organism>